<gene>
    <name evidence="1" type="ORF">DWZ31_01515</name>
</gene>
<comment type="caution">
    <text evidence="1">The sequence shown here is derived from an EMBL/GenBank/DDBJ whole genome shotgun (WGS) entry which is preliminary data.</text>
</comment>
<dbReference type="EMBL" id="QRQN01000001">
    <property type="protein sequence ID" value="RHN12157.1"/>
    <property type="molecule type" value="Genomic_DNA"/>
</dbReference>
<dbReference type="Proteomes" id="UP000283586">
    <property type="component" value="Unassembled WGS sequence"/>
</dbReference>
<reference evidence="1 2" key="1">
    <citation type="submission" date="2018-08" db="EMBL/GenBank/DDBJ databases">
        <title>A genome reference for cultivated species of the human gut microbiota.</title>
        <authorList>
            <person name="Zou Y."/>
            <person name="Xue W."/>
            <person name="Luo G."/>
        </authorList>
    </citation>
    <scope>NUCLEOTIDE SEQUENCE [LARGE SCALE GENOMIC DNA]</scope>
    <source>
        <strain evidence="1 2">AF31-21AC</strain>
    </source>
</reference>
<accession>A0A415U202</accession>
<protein>
    <submittedName>
        <fullName evidence="1">Uncharacterized protein</fullName>
    </submittedName>
</protein>
<proteinExistence type="predicted"/>
<dbReference type="AlphaFoldDB" id="A0A415U202"/>
<dbReference type="RefSeq" id="WP_118488051.1">
    <property type="nucleotide sequence ID" value="NZ_QRQN01000001.1"/>
</dbReference>
<organism evidence="1 2">
    <name type="scientific">Roseburia intestinalis</name>
    <dbReference type="NCBI Taxonomy" id="166486"/>
    <lineage>
        <taxon>Bacteria</taxon>
        <taxon>Bacillati</taxon>
        <taxon>Bacillota</taxon>
        <taxon>Clostridia</taxon>
        <taxon>Lachnospirales</taxon>
        <taxon>Lachnospiraceae</taxon>
        <taxon>Roseburia</taxon>
    </lineage>
</organism>
<evidence type="ECO:0000313" key="1">
    <source>
        <dbReference type="EMBL" id="RHN12157.1"/>
    </source>
</evidence>
<name>A0A415U202_9FIRM</name>
<sequence>MRYNPVYKCRMCGEKYTDKSTSGDGKCIIPVLAGIEITGSSDVKYGHIVSIYSHHKHKDGSYGIADLQGFKEEDKC</sequence>
<evidence type="ECO:0000313" key="2">
    <source>
        <dbReference type="Proteomes" id="UP000283586"/>
    </source>
</evidence>